<proteinExistence type="predicted"/>
<reference evidence="3 4" key="1">
    <citation type="submission" date="2013-11" db="EMBL/GenBank/DDBJ databases">
        <title>The Damaraland mole rat (Fukomys damarensis) genome and evolution of African mole rats.</title>
        <authorList>
            <person name="Gladyshev V.N."/>
            <person name="Fang X."/>
        </authorList>
    </citation>
    <scope>NUCLEOTIDE SEQUENCE [LARGE SCALE GENOMIC DNA]</scope>
    <source>
        <tissue evidence="3">Liver</tissue>
    </source>
</reference>
<sequence length="75" mass="7899">MDSEAAAGNAARTKIEDASSDPQESKALSGQASGCLRVWAPLLGFLIVVNCISNWLGVGSLLKSGKLHDLKMEIQ</sequence>
<keyword evidence="2" id="KW-0812">Transmembrane</keyword>
<keyword evidence="2" id="KW-1133">Transmembrane helix</keyword>
<gene>
    <name evidence="3" type="ORF">H920_18147</name>
</gene>
<organism evidence="3 4">
    <name type="scientific">Fukomys damarensis</name>
    <name type="common">Damaraland mole rat</name>
    <name type="synonym">Cryptomys damarensis</name>
    <dbReference type="NCBI Taxonomy" id="885580"/>
    <lineage>
        <taxon>Eukaryota</taxon>
        <taxon>Metazoa</taxon>
        <taxon>Chordata</taxon>
        <taxon>Craniata</taxon>
        <taxon>Vertebrata</taxon>
        <taxon>Euteleostomi</taxon>
        <taxon>Mammalia</taxon>
        <taxon>Eutheria</taxon>
        <taxon>Euarchontoglires</taxon>
        <taxon>Glires</taxon>
        <taxon>Rodentia</taxon>
        <taxon>Hystricomorpha</taxon>
        <taxon>Bathyergidae</taxon>
        <taxon>Fukomys</taxon>
    </lineage>
</organism>
<evidence type="ECO:0000256" key="1">
    <source>
        <dbReference type="SAM" id="MobiDB-lite"/>
    </source>
</evidence>
<evidence type="ECO:0000313" key="3">
    <source>
        <dbReference type="EMBL" id="KFO20467.1"/>
    </source>
</evidence>
<feature type="transmembrane region" description="Helical" evidence="2">
    <location>
        <begin position="38"/>
        <end position="62"/>
    </location>
</feature>
<protein>
    <submittedName>
        <fullName evidence="3">Uncharacterized protein</fullName>
    </submittedName>
</protein>
<evidence type="ECO:0000313" key="4">
    <source>
        <dbReference type="Proteomes" id="UP000028990"/>
    </source>
</evidence>
<accession>A0A091CQP0</accession>
<dbReference type="AlphaFoldDB" id="A0A091CQP0"/>
<keyword evidence="2" id="KW-0472">Membrane</keyword>
<evidence type="ECO:0000256" key="2">
    <source>
        <dbReference type="SAM" id="Phobius"/>
    </source>
</evidence>
<feature type="region of interest" description="Disordered" evidence="1">
    <location>
        <begin position="1"/>
        <end position="27"/>
    </location>
</feature>
<name>A0A091CQP0_FUKDA</name>
<dbReference type="EMBL" id="KN124730">
    <property type="protein sequence ID" value="KFO20467.1"/>
    <property type="molecule type" value="Genomic_DNA"/>
</dbReference>
<keyword evidence="4" id="KW-1185">Reference proteome</keyword>
<dbReference type="Proteomes" id="UP000028990">
    <property type="component" value="Unassembled WGS sequence"/>
</dbReference>